<evidence type="ECO:0000259" key="4">
    <source>
        <dbReference type="PROSITE" id="PS50879"/>
    </source>
</evidence>
<protein>
    <recommendedName>
        <fullName evidence="4">RNase H type-1 domain-containing protein</fullName>
    </recommendedName>
</protein>
<feature type="compositionally biased region" description="Basic and acidic residues" evidence="3">
    <location>
        <begin position="1344"/>
        <end position="1354"/>
    </location>
</feature>
<evidence type="ECO:0000256" key="3">
    <source>
        <dbReference type="SAM" id="MobiDB-lite"/>
    </source>
</evidence>
<feature type="compositionally biased region" description="Low complexity" evidence="3">
    <location>
        <begin position="1578"/>
        <end position="1587"/>
    </location>
</feature>
<dbReference type="InterPro" id="IPR002156">
    <property type="entry name" value="RNaseH_domain"/>
</dbReference>
<dbReference type="GO" id="GO:0032259">
    <property type="term" value="P:methylation"/>
    <property type="evidence" value="ECO:0007669"/>
    <property type="project" value="UniProtKB-KW"/>
</dbReference>
<feature type="region of interest" description="Disordered" evidence="3">
    <location>
        <begin position="1423"/>
        <end position="1444"/>
    </location>
</feature>
<feature type="compositionally biased region" description="Basic and acidic residues" evidence="3">
    <location>
        <begin position="1423"/>
        <end position="1441"/>
    </location>
</feature>
<dbReference type="Gene3D" id="3.30.420.10">
    <property type="entry name" value="Ribonuclease H-like superfamily/Ribonuclease H"/>
    <property type="match status" value="1"/>
</dbReference>
<comment type="caution">
    <text evidence="5">The sequence shown here is derived from an EMBL/GenBank/DDBJ whole genome shotgun (WGS) entry which is preliminary data.</text>
</comment>
<dbReference type="SUPFAM" id="SSF53335">
    <property type="entry name" value="S-adenosyl-L-methionine-dependent methyltransferases"/>
    <property type="match status" value="1"/>
</dbReference>
<dbReference type="Pfam" id="PF00145">
    <property type="entry name" value="DNA_methylase"/>
    <property type="match status" value="1"/>
</dbReference>
<dbReference type="GO" id="GO:0003676">
    <property type="term" value="F:nucleic acid binding"/>
    <property type="evidence" value="ECO:0007669"/>
    <property type="project" value="InterPro"/>
</dbReference>
<feature type="compositionally biased region" description="Polar residues" evidence="3">
    <location>
        <begin position="1395"/>
        <end position="1406"/>
    </location>
</feature>
<feature type="compositionally biased region" description="Low complexity" evidence="3">
    <location>
        <begin position="1620"/>
        <end position="1631"/>
    </location>
</feature>
<dbReference type="InterPro" id="IPR012337">
    <property type="entry name" value="RNaseH-like_sf"/>
</dbReference>
<gene>
    <name evidence="5" type="ORF">AK812_SmicGene35029</name>
</gene>
<keyword evidence="6" id="KW-1185">Reference proteome</keyword>
<dbReference type="InterPro" id="IPR001525">
    <property type="entry name" value="C5_MeTfrase"/>
</dbReference>
<reference evidence="5 6" key="1">
    <citation type="submission" date="2016-02" db="EMBL/GenBank/DDBJ databases">
        <title>Genome analysis of coral dinoflagellate symbionts highlights evolutionary adaptations to a symbiotic lifestyle.</title>
        <authorList>
            <person name="Aranda M."/>
            <person name="Li Y."/>
            <person name="Liew Y.J."/>
            <person name="Baumgarten S."/>
            <person name="Simakov O."/>
            <person name="Wilson M."/>
            <person name="Piel J."/>
            <person name="Ashoor H."/>
            <person name="Bougouffa S."/>
            <person name="Bajic V.B."/>
            <person name="Ryu T."/>
            <person name="Ravasi T."/>
            <person name="Bayer T."/>
            <person name="Micklem G."/>
            <person name="Kim H."/>
            <person name="Bhak J."/>
            <person name="Lajeunesse T.C."/>
            <person name="Voolstra C.R."/>
        </authorList>
    </citation>
    <scope>NUCLEOTIDE SEQUENCE [LARGE SCALE GENOMIC DNA]</scope>
    <source>
        <strain evidence="5 6">CCMP2467</strain>
    </source>
</reference>
<dbReference type="GO" id="GO:0004523">
    <property type="term" value="F:RNA-DNA hybrid ribonuclease activity"/>
    <property type="evidence" value="ECO:0007669"/>
    <property type="project" value="InterPro"/>
</dbReference>
<feature type="domain" description="RNase H type-1" evidence="4">
    <location>
        <begin position="2922"/>
        <end position="3097"/>
    </location>
</feature>
<feature type="region of interest" description="Disordered" evidence="3">
    <location>
        <begin position="1341"/>
        <end position="1406"/>
    </location>
</feature>
<evidence type="ECO:0000313" key="6">
    <source>
        <dbReference type="Proteomes" id="UP000186817"/>
    </source>
</evidence>
<proteinExistence type="predicted"/>
<dbReference type="Proteomes" id="UP000186817">
    <property type="component" value="Unassembled WGS sequence"/>
</dbReference>
<dbReference type="InterPro" id="IPR029063">
    <property type="entry name" value="SAM-dependent_MTases_sf"/>
</dbReference>
<keyword evidence="1" id="KW-0489">Methyltransferase</keyword>
<dbReference type="SUPFAM" id="SSF53098">
    <property type="entry name" value="Ribonuclease H-like"/>
    <property type="match status" value="1"/>
</dbReference>
<feature type="compositionally biased region" description="Low complexity" evidence="3">
    <location>
        <begin position="1364"/>
        <end position="1379"/>
    </location>
</feature>
<feature type="region of interest" description="Disordered" evidence="3">
    <location>
        <begin position="1576"/>
        <end position="1631"/>
    </location>
</feature>
<name>A0A1Q9CMG8_SYMMI</name>
<accession>A0A1Q9CMG8</accession>
<dbReference type="Pfam" id="PF00075">
    <property type="entry name" value="RNase_H"/>
    <property type="match status" value="1"/>
</dbReference>
<keyword evidence="2" id="KW-0808">Transferase</keyword>
<evidence type="ECO:0000256" key="2">
    <source>
        <dbReference type="ARBA" id="ARBA00022679"/>
    </source>
</evidence>
<dbReference type="OrthoDB" id="409023at2759"/>
<dbReference type="InterPro" id="IPR036397">
    <property type="entry name" value="RNaseH_sf"/>
</dbReference>
<evidence type="ECO:0000313" key="5">
    <source>
        <dbReference type="EMBL" id="OLP84123.1"/>
    </source>
</evidence>
<evidence type="ECO:0000256" key="1">
    <source>
        <dbReference type="ARBA" id="ARBA00022603"/>
    </source>
</evidence>
<sequence>MTVNPVDPLLQNWRRLLEVAKEVSPFMSGQVVNTLVQPYDEPLFREQEVLTRARIVDPQKPHNDTTPGDKVLLVLRRADWQSVVHSTGPVRILQAAVSSDSSQQVLLDCTSLETVIVANCVTRQDECVRVAEFFSGGFAGWSHAVYVLHANNMPVTMSWTIDNDAACGDMLRYHYRDWVEITSRAELEPACAAEHVHVCADINTSWWLDIFCKRPIDIACVSAPCQPWSAAGGENGLATVDGQLMLRMADIMGVFKVPFVLVEQVANFCKHAHFPLVLAAWSEAGYVTVWQDSLNLLDVLPGQRVRFLLVLRHRSFEGRQALCDGAWTMHKRQNLGQAKALFLLPPTMKAASIPSDKAMQIYMDPWFVPTPRQAHLKPQSPQQYRVRTEQGVAGVFMAQYQFQHELPEGMMQRGVLACLVQHGGVVRHFTGPEIASIHGATLPVFLHADARTQMRLLGNSIATPHAVVPLVRACASLGKTSTPEPAEAVSWCLRARLHASNSVLLPFGKDWVLCHHGQTDHVLHCQKRHACEVLSEAAPEAFIEVRFQNPECASTVLSPPDISPATFLGFLGCPGLISSLPPALAGHLQSMTATTGEPLLLNCGGFIGRTGPAAGLSVLLTSDNPFVVELRTARSWSQLLAVFQSLAPDEGNLALFSVSGQRLHHAGDFEACMVAAVEDSEIPIFPLSSLVPHLHGLEVLAPPHGITVSVTADRVHDVWMCLPFHLIEALGWDAVSTNFPPEDGQPCHFTLVPRPTLVRMPQDLMHGQWRIWFFVAQLEATAPQHDVEGIRVEVQLVARRLWTGLLPQGLRLRDVSSMWQTACARCHLPVEHRVFSGPFPHDQDLSLRDIAASAGNCVLRKSGHLLVTVHPAIHGGGAKSESLNWAKTRAASLCLAQGVDLNGTTAFVDQLSGSVGVQRLTQTLQDAATSDKWTALTELASSAGVPVPVASNQQARAAHRAAKAMQRRKTQARKTVCAADVQLCQDFFVNEDGSPVNILDTIQPGVSGLKLLDEPEAATLLHTLRGVQPDELGLLILGHSCPCPDDCNGQLCFPAMSRACGSRLLLAGCLHNVGGRRIKARESADIQVPLPELCCCAFECHADEFDAEQWQQLTQAPVRFVVDLFKKSGLDRPFTDPWGRSFSQGGKPALPAMADRLYFQARVPSAGLDQLLKLSGHNKVYVTPRRMDRTVLDTFSIVWLGACRADALRASLQVPSQSGIARAKGKYGLRVPSTCFAEAFAQLRPGHAVPPKIPVTQLYKLGPLPAEVDAEAIGAWATKAGWNVRVMKSLGGRHWLVGASAAPPSIYPAFNGQTILITSVTHRQQVPPVIQSGTVNQRFSPAHPAKETLAKPEDPWQNGNDPWSRSSVSSFTSTGSFGRPWSSASVSDAPARSLTGPTEQRFQSQETRLSALEEGLQQLRVRQETQHQELVTKQDEDREASARASLQLRDQMSLMSTEFAQQLRQSVESLRGSQQQQNMQMQSSLEELKSLMLTNREVRAGSKKAKTGETEENDLCTVLSWPWGTMAKSPQMFLGAYGVWLPAHHVDHNWAVGFRFGEALHPGPVVASVAFPSPKPPSATSISASPTRVLSRASRGCPSDQQSLDAFFRRDGPAPVPGDSPSTTSVRVPSVPEMPADASQFRLAIVNPTSLLHKEALVLELACQVYVLSETSAVAEAQDITTHRLRPAGLTFAWGSPVPSHWREHAPGPSLRGYAAGVAVASLFPIRLPFAVAAGAGYDAHRLVVSHVRIGPLHARVLAVYGWPANHTGAMAKNDALFHEAACIAAESPMPTVIAGDFNTDVTQLQCWPELQRQGYAELFDLAQRRFGKQLPATCRGSTRHDSALLPPLFQQMLKSAAVDTTCHLFDSHAPVILTFSMPQHNPCKQLWRKPASWMDFSPSALEMEAHYSNMRCAVDGCITSCASRADLDAAFLCWASTVEEAVDQTIRCGHKSDPLKHPVPSLPKRARGRCTYRFVKAQPLHVAPPAGRNGDYNPPDEAFSIRSRRKVKQVRRLQAFLRHLSRARQAGSECAQTTTCSLIREWHAICGARGFPPSFEQWLLRVACFHEFYPDCIKLVSNWGLTAKQVLAALPATDWLEDVLAYVRFDCEAVIRQEAEARRQFSKFCHQLDSASGLRQGYAGLRPKTNPPFTAIPVDERQHATLTCCARDGWGLYCLPAPEFFRASCPALADDSPAEVGRMQTDEVHGSRLWIRVPSRPLAPAFQLRQETDAASPRELQRCFTDFWAPIWNRDKGASRTDLACWEDFLSSLPECPPEARALVLPLDDPAFWRSHLRHLKSKTSTGYCGFSNAELKWLPDAPLADLVRLFSLCGRFGWPKHLGRASVATIAKIMCPLGMHHGRPINVFANLYRMWASGVAKAILQHWASWLPAGVKGSIPGRSVRDLSLSLECRIERSLVERLPLAGFSIDVIKCFNQVPRLPMRFLLGHLQIPEPVLHAWFDFLESCQRLPVFLGGLGAPIMSTTGMPEGCPLSVVAQVAICWTVSQRPLVLGASVESYVDNFTWTGHSCHAIGEAIADAQVLCRQLLLPIDWTKSFAWSTNRRLKLWLETDAQKLLPAGCNLAIVSKAKDLGIAFKFRRVNQLDAASKRLAEGHRRLDTLQHPGIALLDKARLIQTAIWPAALYGFEGRLLHPDCVQTLRTCAGRALLGHRHSASSVLALSTLTPRVVDPEVYLLTQSVLGLQRMLGCDGPVALWWLQETSRQCVQPGHAFGPASALAGMLFRNAWVLREDGTASGPGNAFFSLYADTPKVIRAALLASWLDQVPSRVAHRNGMAQAGVPAPDIADKILRRLPPGMQCHVAQTMAGGFMSNAAKAKWDRLQDPRCVLCGQVDSKVHRLLECPAAASLRELYQPLLQEVTEEAPHWLHCPYPTASQHEVFLRLFWRSRRLVPPSSMAHMLASVPQHVHLFTDGSCRHPEIPAARHAAWAVVAYFGSATADVNADVEYWKRQAVPPPHWHVVAQGVVPGLQDINRAEACGLVQAVMLAAQLPAEQVTVWTDSENALRAIQSTSCPPSAPGRWLFCKDILDSANSYSRDGVCFRKIKAHQDLQAPGHDKLSMFTALGNSLADWAAKQALATDLDIAHGNCKEVADWRRQQAEHFYHYVMYLEALTKLIVPLKRAATESSLQVASAASFEIADRGREQWLSLQPHAGGCPVVVSLPSGWQQRCGSWPSWYSGALQTWIEQLRWPTDLPPCRDFAGITFLELLVSFALATGCLPPQRSAGAWVNLMAPEGVMRPIVLREVTVQLVQSVDLVRRKLAVQCWPSPRHHRLHCLWLCGAKGDRKGLLFRPTLPNAAQVYTVLHQMFEADSPGELLRECAWARHG</sequence>
<dbReference type="EMBL" id="LSRX01001065">
    <property type="protein sequence ID" value="OLP84123.1"/>
    <property type="molecule type" value="Genomic_DNA"/>
</dbReference>
<dbReference type="Gene3D" id="3.40.50.150">
    <property type="entry name" value="Vaccinia Virus protein VP39"/>
    <property type="match status" value="1"/>
</dbReference>
<dbReference type="SUPFAM" id="SSF56219">
    <property type="entry name" value="DNase I-like"/>
    <property type="match status" value="1"/>
</dbReference>
<dbReference type="PROSITE" id="PS50879">
    <property type="entry name" value="RNASE_H_1"/>
    <property type="match status" value="1"/>
</dbReference>
<dbReference type="InterPro" id="IPR036691">
    <property type="entry name" value="Endo/exonu/phosph_ase_sf"/>
</dbReference>
<organism evidence="5 6">
    <name type="scientific">Symbiodinium microadriaticum</name>
    <name type="common">Dinoflagellate</name>
    <name type="synonym">Zooxanthella microadriatica</name>
    <dbReference type="NCBI Taxonomy" id="2951"/>
    <lineage>
        <taxon>Eukaryota</taxon>
        <taxon>Sar</taxon>
        <taxon>Alveolata</taxon>
        <taxon>Dinophyceae</taxon>
        <taxon>Suessiales</taxon>
        <taxon>Symbiodiniaceae</taxon>
        <taxon>Symbiodinium</taxon>
    </lineage>
</organism>
<dbReference type="Gene3D" id="3.60.10.10">
    <property type="entry name" value="Endonuclease/exonuclease/phosphatase"/>
    <property type="match status" value="1"/>
</dbReference>
<dbReference type="GO" id="GO:0008168">
    <property type="term" value="F:methyltransferase activity"/>
    <property type="evidence" value="ECO:0007669"/>
    <property type="project" value="UniProtKB-KW"/>
</dbReference>